<keyword evidence="1" id="KW-0812">Transmembrane</keyword>
<reference evidence="2" key="1">
    <citation type="journal article" date="2014" name="Int. J. Syst. Evol. Microbiol.">
        <title>Complete genome sequence of Corynebacterium casei LMG S-19264T (=DSM 44701T), isolated from a smear-ripened cheese.</title>
        <authorList>
            <consortium name="US DOE Joint Genome Institute (JGI-PGF)"/>
            <person name="Walter F."/>
            <person name="Albersmeier A."/>
            <person name="Kalinowski J."/>
            <person name="Ruckert C."/>
        </authorList>
    </citation>
    <scope>NUCLEOTIDE SEQUENCE</scope>
    <source>
        <strain evidence="2">CGMCC 1.12408</strain>
    </source>
</reference>
<feature type="transmembrane region" description="Helical" evidence="1">
    <location>
        <begin position="60"/>
        <end position="80"/>
    </location>
</feature>
<gene>
    <name evidence="2" type="ORF">GCM10008025_27390</name>
</gene>
<name>A0A916WAJ2_9BACI</name>
<evidence type="ECO:0000313" key="2">
    <source>
        <dbReference type="EMBL" id="GGA82769.1"/>
    </source>
</evidence>
<feature type="transmembrane region" description="Helical" evidence="1">
    <location>
        <begin position="7"/>
        <end position="28"/>
    </location>
</feature>
<comment type="caution">
    <text evidence="2">The sequence shown here is derived from an EMBL/GenBank/DDBJ whole genome shotgun (WGS) entry which is preliminary data.</text>
</comment>
<evidence type="ECO:0000313" key="3">
    <source>
        <dbReference type="Proteomes" id="UP000613512"/>
    </source>
</evidence>
<dbReference type="RefSeq" id="WP_188385238.1">
    <property type="nucleotide sequence ID" value="NZ_BMEY01000015.1"/>
</dbReference>
<dbReference type="EMBL" id="BMEY01000015">
    <property type="protein sequence ID" value="GGA82769.1"/>
    <property type="molecule type" value="Genomic_DNA"/>
</dbReference>
<dbReference type="Proteomes" id="UP000613512">
    <property type="component" value="Unassembled WGS sequence"/>
</dbReference>
<keyword evidence="3" id="KW-1185">Reference proteome</keyword>
<protein>
    <submittedName>
        <fullName evidence="2">Uncharacterized protein</fullName>
    </submittedName>
</protein>
<sequence length="122" mass="13900">MKIFVQAIIASLIIHLLYYGGMTLIGYIQTKNYAPDIAGAWNNVQVLQTEVAIGHTYSPFLIFVTFIGVTVLCAIMMYVYKRIRHKRKSLREHLFPQASSYTKFPMNGSTSKSPQVLHSYHT</sequence>
<accession>A0A916WAJ2</accession>
<dbReference type="AlphaFoldDB" id="A0A916WAJ2"/>
<reference evidence="2" key="2">
    <citation type="submission" date="2020-09" db="EMBL/GenBank/DDBJ databases">
        <authorList>
            <person name="Sun Q."/>
            <person name="Zhou Y."/>
        </authorList>
    </citation>
    <scope>NUCLEOTIDE SEQUENCE</scope>
    <source>
        <strain evidence="2">CGMCC 1.12408</strain>
    </source>
</reference>
<evidence type="ECO:0000256" key="1">
    <source>
        <dbReference type="SAM" id="Phobius"/>
    </source>
</evidence>
<keyword evidence="1" id="KW-0472">Membrane</keyword>
<proteinExistence type="predicted"/>
<keyword evidence="1" id="KW-1133">Transmembrane helix</keyword>
<organism evidence="2 3">
    <name type="scientific">Ornithinibacillus halotolerans</name>
    <dbReference type="NCBI Taxonomy" id="1274357"/>
    <lineage>
        <taxon>Bacteria</taxon>
        <taxon>Bacillati</taxon>
        <taxon>Bacillota</taxon>
        <taxon>Bacilli</taxon>
        <taxon>Bacillales</taxon>
        <taxon>Bacillaceae</taxon>
        <taxon>Ornithinibacillus</taxon>
    </lineage>
</organism>